<evidence type="ECO:0000313" key="3">
    <source>
        <dbReference type="EMBL" id="KAK4275508.1"/>
    </source>
</evidence>
<comment type="caution">
    <text evidence="3">The sequence shown here is derived from an EMBL/GenBank/DDBJ whole genome shotgun (WGS) entry which is preliminary data.</text>
</comment>
<dbReference type="EMBL" id="JAWXYG010000004">
    <property type="protein sequence ID" value="KAK4275508.1"/>
    <property type="molecule type" value="Genomic_DNA"/>
</dbReference>
<feature type="domain" description="Disease resistance protein At4g27190-like leucine-rich repeats" evidence="2">
    <location>
        <begin position="225"/>
        <end position="301"/>
    </location>
</feature>
<dbReference type="SUPFAM" id="SSF52047">
    <property type="entry name" value="RNI-like"/>
    <property type="match status" value="1"/>
</dbReference>
<organism evidence="3 4">
    <name type="scientific">Acacia crassicarpa</name>
    <name type="common">northern wattle</name>
    <dbReference type="NCBI Taxonomy" id="499986"/>
    <lineage>
        <taxon>Eukaryota</taxon>
        <taxon>Viridiplantae</taxon>
        <taxon>Streptophyta</taxon>
        <taxon>Embryophyta</taxon>
        <taxon>Tracheophyta</taxon>
        <taxon>Spermatophyta</taxon>
        <taxon>Magnoliopsida</taxon>
        <taxon>eudicotyledons</taxon>
        <taxon>Gunneridae</taxon>
        <taxon>Pentapetalae</taxon>
        <taxon>rosids</taxon>
        <taxon>fabids</taxon>
        <taxon>Fabales</taxon>
        <taxon>Fabaceae</taxon>
        <taxon>Caesalpinioideae</taxon>
        <taxon>mimosoid clade</taxon>
        <taxon>Acacieae</taxon>
        <taxon>Acacia</taxon>
    </lineage>
</organism>
<name>A0AAE1JTT0_9FABA</name>
<dbReference type="InterPro" id="IPR032675">
    <property type="entry name" value="LRR_dom_sf"/>
</dbReference>
<proteinExistence type="predicted"/>
<sequence>MWDHKDINVTIKHLWVSNPEKRFIVDSDGTDVLQTGQVFPHLITLRLTAMNSLERVFQYSSIICSIPMLQDLYIASCPELTTIFTHATIISLPKLRTLTIFRCSKVKYLAVHCPSLEELRIDWCDEFERLIQEEVAHGDRLLHQRESHHDLPNYPYGYENEKLTIRDYSEFESLDEEVSHEDILVLLLKLKTLTLTSLPKLREIFGGIFEHKLESLHNKQECSPHKHKNERVKVVNLELISIDLHGLLELDYIWKGPKQFVSLHRLEDVTLWECSKLKHIFTLTIVTSLPKLRRLDVRYCEEWEGIFCEESLKNLSSSSIVGLLRLEIISIYECHKVRRLFSYALASRCPSLEYITIHDCSQLEGVVQAYEGEVASHHEMLFPKLNSLFLIRLPKLREIYPDYEFNHFSDTIQIEDCPNICNIPLYIMWYVVTLVLSL</sequence>
<feature type="domain" description="Disease resistance protein At4g27190-like leucine-rich repeats" evidence="2">
    <location>
        <begin position="325"/>
        <end position="420"/>
    </location>
</feature>
<dbReference type="InterPro" id="IPR057135">
    <property type="entry name" value="At4g27190-like_LRR"/>
</dbReference>
<accession>A0AAE1JTT0</accession>
<gene>
    <name evidence="3" type="ORF">QN277_018579</name>
</gene>
<evidence type="ECO:0000313" key="4">
    <source>
        <dbReference type="Proteomes" id="UP001293593"/>
    </source>
</evidence>
<dbReference type="AlphaFoldDB" id="A0AAE1JTT0"/>
<dbReference type="Proteomes" id="UP001293593">
    <property type="component" value="Unassembled WGS sequence"/>
</dbReference>
<dbReference type="Pfam" id="PF23247">
    <property type="entry name" value="LRR_RPS2"/>
    <property type="match status" value="3"/>
</dbReference>
<dbReference type="PANTHER" id="PTHR33463">
    <property type="entry name" value="NB-ARC DOMAIN-CONTAINING PROTEIN-RELATED"/>
    <property type="match status" value="1"/>
</dbReference>
<protein>
    <recommendedName>
        <fullName evidence="2">Disease resistance protein At4g27190-like leucine-rich repeats domain-containing protein</fullName>
    </recommendedName>
</protein>
<dbReference type="Gene3D" id="3.80.10.10">
    <property type="entry name" value="Ribonuclease Inhibitor"/>
    <property type="match status" value="2"/>
</dbReference>
<reference evidence="3" key="1">
    <citation type="submission" date="2023-10" db="EMBL/GenBank/DDBJ databases">
        <title>Chromosome-level genome of the transformable northern wattle, Acacia crassicarpa.</title>
        <authorList>
            <person name="Massaro I."/>
            <person name="Sinha N.R."/>
            <person name="Poethig S."/>
            <person name="Leichty A.R."/>
        </authorList>
    </citation>
    <scope>NUCLEOTIDE SEQUENCE</scope>
    <source>
        <strain evidence="3">Acra3RX</strain>
        <tissue evidence="3">Leaf</tissue>
    </source>
</reference>
<evidence type="ECO:0000256" key="1">
    <source>
        <dbReference type="ARBA" id="ARBA00022821"/>
    </source>
</evidence>
<evidence type="ECO:0000259" key="2">
    <source>
        <dbReference type="Pfam" id="PF23247"/>
    </source>
</evidence>
<dbReference type="InterPro" id="IPR050905">
    <property type="entry name" value="Plant_NBS-LRR"/>
</dbReference>
<keyword evidence="1" id="KW-0611">Plant defense</keyword>
<feature type="domain" description="Disease resistance protein At4g27190-like leucine-rich repeats" evidence="2">
    <location>
        <begin position="36"/>
        <end position="103"/>
    </location>
</feature>
<keyword evidence="4" id="KW-1185">Reference proteome</keyword>